<name>A0ACA9PBP3_9GLOM</name>
<gene>
    <name evidence="1" type="ORF">SPELUC_LOCUS11354</name>
</gene>
<sequence length="159" mass="18848">IFKLSDGLLNNDNLSEFGNNELDLLLDFYEKPQFPLFPHAIIDSNNTHIEWLNFKKLIYKNYQNLLLDKLLILLFKYYFNFYPNIIKLLAIVYSISFSSVEYERGFSKQNLIKTKLRTALNSDTLNMLMMVGLEGTDETEFNFNDALDIWHQMKKRKTN</sequence>
<organism evidence="1 2">
    <name type="scientific">Cetraspora pellucida</name>
    <dbReference type="NCBI Taxonomy" id="1433469"/>
    <lineage>
        <taxon>Eukaryota</taxon>
        <taxon>Fungi</taxon>
        <taxon>Fungi incertae sedis</taxon>
        <taxon>Mucoromycota</taxon>
        <taxon>Glomeromycotina</taxon>
        <taxon>Glomeromycetes</taxon>
        <taxon>Diversisporales</taxon>
        <taxon>Gigasporaceae</taxon>
        <taxon>Cetraspora</taxon>
    </lineage>
</organism>
<comment type="caution">
    <text evidence="1">The sequence shown here is derived from an EMBL/GenBank/DDBJ whole genome shotgun (WGS) entry which is preliminary data.</text>
</comment>
<keyword evidence="2" id="KW-1185">Reference proteome</keyword>
<proteinExistence type="predicted"/>
<dbReference type="EMBL" id="CAJVPW010023852">
    <property type="protein sequence ID" value="CAG8702648.1"/>
    <property type="molecule type" value="Genomic_DNA"/>
</dbReference>
<feature type="non-terminal residue" evidence="1">
    <location>
        <position position="159"/>
    </location>
</feature>
<accession>A0ACA9PBP3</accession>
<evidence type="ECO:0000313" key="2">
    <source>
        <dbReference type="Proteomes" id="UP000789366"/>
    </source>
</evidence>
<protein>
    <submittedName>
        <fullName evidence="1">14385_t:CDS:1</fullName>
    </submittedName>
</protein>
<feature type="non-terminal residue" evidence="1">
    <location>
        <position position="1"/>
    </location>
</feature>
<dbReference type="Proteomes" id="UP000789366">
    <property type="component" value="Unassembled WGS sequence"/>
</dbReference>
<reference evidence="1" key="1">
    <citation type="submission" date="2021-06" db="EMBL/GenBank/DDBJ databases">
        <authorList>
            <person name="Kallberg Y."/>
            <person name="Tangrot J."/>
            <person name="Rosling A."/>
        </authorList>
    </citation>
    <scope>NUCLEOTIDE SEQUENCE</scope>
    <source>
        <strain evidence="1">28 12/20/2015</strain>
    </source>
</reference>
<evidence type="ECO:0000313" key="1">
    <source>
        <dbReference type="EMBL" id="CAG8702648.1"/>
    </source>
</evidence>